<dbReference type="Proteomes" id="UP001223586">
    <property type="component" value="Unassembled WGS sequence"/>
</dbReference>
<dbReference type="PANTHER" id="PTHR32071">
    <property type="entry name" value="TRANSCRIPTIONAL REGULATORY PROTEIN"/>
    <property type="match status" value="1"/>
</dbReference>
<dbReference type="InterPro" id="IPR002197">
    <property type="entry name" value="HTH_Fis"/>
</dbReference>
<dbReference type="Pfam" id="PF13433">
    <property type="entry name" value="Peripla_BP_5"/>
    <property type="match status" value="1"/>
</dbReference>
<dbReference type="Gene3D" id="3.40.50.300">
    <property type="entry name" value="P-loop containing nucleotide triphosphate hydrolases"/>
    <property type="match status" value="1"/>
</dbReference>
<dbReference type="InterPro" id="IPR058031">
    <property type="entry name" value="AAA_lid_NorR"/>
</dbReference>
<dbReference type="CDD" id="cd00009">
    <property type="entry name" value="AAA"/>
    <property type="match status" value="1"/>
</dbReference>
<sequence length="764" mass="86994">MLSVGLLFSLTGTTALTERGQCDAAKFAIEEYNKDHVKVQAIVRDICSDPMKTAKEAESLAKEGIKVFIGCYSSACRKAVLPVLEKYDCLLVYPTLYEGKECHPNVFYSGEVPNQQVHTLLHYLTSHYGKRIYCIGSDYIYSRETVGQVKTYLKENNGQLIGEKYVPFGYQKFDSILEEVILKQPDAIFSTIVGQSMIPFYRTYKRMNLKPEKIPIFSPIMKESEINMIGESLAAGHYSSASYFQSFSNPLNRIFIQKFHTYLGEKCVISSAMYNTYLGAKIILDCILEEKNSDFRHVFEQLSGKKIETACGPVSVERDYCHLSRPVKIGKALPNGQFEIVWDSNKCIPAKPFRMKAREHDYLNDIELEVWGKLSEEALFVISQHDVILYSSKKGKELTQLVEGQRLTKELYREICELYEVIHYKTNHQQIFLLKEKINDLLHQSPYCFGRIQTMNHDYQMELQVAQLSSQSTANVLILGETGTGKEVVARSIHEQSDRRNEPFIPVNTAMLPKELIASELFGYVEGAFTGAKKGGAIGKFEAANNGTLFLDEIGDMPLDLQVVLLRAIESKKIVRIGDHKERIVNVRIIAATNRNLQEEIAYNGSFRTDLFYRLNVLSIHIPPLRERPEDINHLCKECLKEFHQTYGEGPNAVSDDALAKLVQYQWPGNIRELRNVMERAFLLAGKNQSHIQLSHLPRFIKGDSKGHATVGSLRKNEKRIIEQVLKETRTINEACSILGIARSTLYRKIQQFGINRSHFQSSK</sequence>
<dbReference type="EMBL" id="JAUSTT010000013">
    <property type="protein sequence ID" value="MDQ0176539.1"/>
    <property type="molecule type" value="Genomic_DNA"/>
</dbReference>
<dbReference type="PROSITE" id="PS00675">
    <property type="entry name" value="SIGMA54_INTERACT_1"/>
    <property type="match status" value="1"/>
</dbReference>
<keyword evidence="5" id="KW-0804">Transcription</keyword>
<dbReference type="InterPro" id="IPR002078">
    <property type="entry name" value="Sigma_54_int"/>
</dbReference>
<dbReference type="SUPFAM" id="SSF53822">
    <property type="entry name" value="Periplasmic binding protein-like I"/>
    <property type="match status" value="1"/>
</dbReference>
<dbReference type="Pfam" id="PF25601">
    <property type="entry name" value="AAA_lid_14"/>
    <property type="match status" value="1"/>
</dbReference>
<dbReference type="InterPro" id="IPR009057">
    <property type="entry name" value="Homeodomain-like_sf"/>
</dbReference>
<dbReference type="SUPFAM" id="SSF52540">
    <property type="entry name" value="P-loop containing nucleoside triphosphate hydrolases"/>
    <property type="match status" value="1"/>
</dbReference>
<dbReference type="InterPro" id="IPR025943">
    <property type="entry name" value="Sigma_54_int_dom_ATP-bd_2"/>
</dbReference>
<evidence type="ECO:0000256" key="3">
    <source>
        <dbReference type="ARBA" id="ARBA00023015"/>
    </source>
</evidence>
<dbReference type="PROSITE" id="PS00688">
    <property type="entry name" value="SIGMA54_INTERACT_3"/>
    <property type="match status" value="1"/>
</dbReference>
<keyword evidence="8" id="KW-1185">Reference proteome</keyword>
<dbReference type="Gene3D" id="1.10.8.60">
    <property type="match status" value="1"/>
</dbReference>
<name>A0ABT9WTV2_9BACI</name>
<evidence type="ECO:0000256" key="2">
    <source>
        <dbReference type="ARBA" id="ARBA00022840"/>
    </source>
</evidence>
<organism evidence="7 8">
    <name type="scientific">Bacillus chungangensis</name>
    <dbReference type="NCBI Taxonomy" id="587633"/>
    <lineage>
        <taxon>Bacteria</taxon>
        <taxon>Bacillati</taxon>
        <taxon>Bacillota</taxon>
        <taxon>Bacilli</taxon>
        <taxon>Bacillales</taxon>
        <taxon>Bacillaceae</taxon>
        <taxon>Bacillus</taxon>
    </lineage>
</organism>
<evidence type="ECO:0000313" key="7">
    <source>
        <dbReference type="EMBL" id="MDQ0176539.1"/>
    </source>
</evidence>
<dbReference type="InterPro" id="IPR027417">
    <property type="entry name" value="P-loop_NTPase"/>
</dbReference>
<evidence type="ECO:0000313" key="8">
    <source>
        <dbReference type="Proteomes" id="UP001223586"/>
    </source>
</evidence>
<evidence type="ECO:0000256" key="1">
    <source>
        <dbReference type="ARBA" id="ARBA00022741"/>
    </source>
</evidence>
<dbReference type="PROSITE" id="PS00676">
    <property type="entry name" value="SIGMA54_INTERACT_2"/>
    <property type="match status" value="1"/>
</dbReference>
<keyword evidence="3" id="KW-0805">Transcription regulation</keyword>
<reference evidence="7 8" key="1">
    <citation type="submission" date="2023-07" db="EMBL/GenBank/DDBJ databases">
        <title>Genomic Encyclopedia of Type Strains, Phase IV (KMG-IV): sequencing the most valuable type-strain genomes for metagenomic binning, comparative biology and taxonomic classification.</title>
        <authorList>
            <person name="Goeker M."/>
        </authorList>
    </citation>
    <scope>NUCLEOTIDE SEQUENCE [LARGE SCALE GENOMIC DNA]</scope>
    <source>
        <strain evidence="7 8">DSM 23837</strain>
    </source>
</reference>
<keyword evidence="4" id="KW-0238">DNA-binding</keyword>
<dbReference type="InterPro" id="IPR028082">
    <property type="entry name" value="Peripla_BP_I"/>
</dbReference>
<dbReference type="SMART" id="SM00382">
    <property type="entry name" value="AAA"/>
    <property type="match status" value="1"/>
</dbReference>
<feature type="domain" description="Sigma-54 factor interaction" evidence="6">
    <location>
        <begin position="448"/>
        <end position="683"/>
    </location>
</feature>
<evidence type="ECO:0000256" key="5">
    <source>
        <dbReference type="ARBA" id="ARBA00023163"/>
    </source>
</evidence>
<accession>A0ABT9WTV2</accession>
<comment type="caution">
    <text evidence="7">The sequence shown here is derived from an EMBL/GenBank/DDBJ whole genome shotgun (WGS) entry which is preliminary data.</text>
</comment>
<gene>
    <name evidence="7" type="ORF">J2S08_002383</name>
</gene>
<proteinExistence type="predicted"/>
<dbReference type="SUPFAM" id="SSF46689">
    <property type="entry name" value="Homeodomain-like"/>
    <property type="match status" value="1"/>
</dbReference>
<dbReference type="PROSITE" id="PS50045">
    <property type="entry name" value="SIGMA54_INTERACT_4"/>
    <property type="match status" value="1"/>
</dbReference>
<evidence type="ECO:0000259" key="6">
    <source>
        <dbReference type="PROSITE" id="PS50045"/>
    </source>
</evidence>
<dbReference type="InterPro" id="IPR025662">
    <property type="entry name" value="Sigma_54_int_dom_ATP-bd_1"/>
</dbReference>
<dbReference type="Pfam" id="PF02954">
    <property type="entry name" value="HTH_8"/>
    <property type="match status" value="1"/>
</dbReference>
<protein>
    <submittedName>
        <fullName evidence="7">Transcriptional regulator with PAS, ATPase and Fis domain/ABC-type branched-subunit amino acid transport system substrate-binding protein</fullName>
    </submittedName>
</protein>
<dbReference type="RefSeq" id="WP_307229767.1">
    <property type="nucleotide sequence ID" value="NZ_JAUSTT010000013.1"/>
</dbReference>
<evidence type="ECO:0000256" key="4">
    <source>
        <dbReference type="ARBA" id="ARBA00023125"/>
    </source>
</evidence>
<dbReference type="Pfam" id="PF00158">
    <property type="entry name" value="Sigma54_activat"/>
    <property type="match status" value="1"/>
</dbReference>
<dbReference type="InterPro" id="IPR003593">
    <property type="entry name" value="AAA+_ATPase"/>
</dbReference>
<dbReference type="Gene3D" id="3.40.50.2300">
    <property type="match status" value="2"/>
</dbReference>
<dbReference type="Gene3D" id="1.10.10.60">
    <property type="entry name" value="Homeodomain-like"/>
    <property type="match status" value="1"/>
</dbReference>
<dbReference type="InterPro" id="IPR025944">
    <property type="entry name" value="Sigma_54_int_dom_CS"/>
</dbReference>
<keyword evidence="1" id="KW-0547">Nucleotide-binding</keyword>
<keyword evidence="2" id="KW-0067">ATP-binding</keyword>